<dbReference type="EMBL" id="JAHZSS010000010">
    <property type="protein sequence ID" value="MBW8191288.1"/>
    <property type="molecule type" value="Genomic_DNA"/>
</dbReference>
<evidence type="ECO:0000313" key="2">
    <source>
        <dbReference type="Proteomes" id="UP001166251"/>
    </source>
</evidence>
<proteinExistence type="predicted"/>
<accession>A0ABS7EHB5</accession>
<gene>
    <name evidence="1" type="ORF">K0504_09590</name>
</gene>
<sequence>MSSQAADQTCGDAKIFEKMFDQICWDCVVPMTIMGVGYKPDGASSSVGACACFDALGMPDFGWPLGGFQPVRLNEVVQEPWCSPSLGGISLQDDFGGYGTRGTSGDSSSKAFYNYHYFSYPIMEILELFLLPDCDPDPWADFDMLYLSEIDPMWSDDMLSMLLTREAYIFANPLAISSCMVDGITITATGEAIEEMYYCAGTDGNLYPHTGNVGATADPVRNSSLITQRVLASLHRKGLALKTMGDEEMCEPSYIPFLPRSQYKFSMVHPLPQADSSGPYGCCQTPGDSHHKWSTAAGGRQRPGDKDYVWLIWRWTDCCVRDSF</sequence>
<name>A0ABS7EHB5_9GAMM</name>
<reference evidence="1" key="1">
    <citation type="submission" date="2021-07" db="EMBL/GenBank/DDBJ databases">
        <title>Neiella marina sp. nov., isolated from the intestinal content of sea cucumber Apostichopus japonicus.</title>
        <authorList>
            <person name="Bai X."/>
        </authorList>
    </citation>
    <scope>NUCLEOTIDE SEQUENCE</scope>
    <source>
        <strain evidence="1">126</strain>
    </source>
</reference>
<dbReference type="Proteomes" id="UP001166251">
    <property type="component" value="Unassembled WGS sequence"/>
</dbReference>
<evidence type="ECO:0000313" key="1">
    <source>
        <dbReference type="EMBL" id="MBW8191288.1"/>
    </source>
</evidence>
<comment type="caution">
    <text evidence="1">The sequence shown here is derived from an EMBL/GenBank/DDBJ whole genome shotgun (WGS) entry which is preliminary data.</text>
</comment>
<organism evidence="1 2">
    <name type="scientific">Neiella holothuriorum</name>
    <dbReference type="NCBI Taxonomy" id="2870530"/>
    <lineage>
        <taxon>Bacteria</taxon>
        <taxon>Pseudomonadati</taxon>
        <taxon>Pseudomonadota</taxon>
        <taxon>Gammaproteobacteria</taxon>
        <taxon>Alteromonadales</taxon>
        <taxon>Echinimonadaceae</taxon>
        <taxon>Neiella</taxon>
    </lineage>
</organism>
<keyword evidence="2" id="KW-1185">Reference proteome</keyword>
<protein>
    <submittedName>
        <fullName evidence="1">TraU family protein</fullName>
    </submittedName>
</protein>
<dbReference type="InterPro" id="IPR009649">
    <property type="entry name" value="TraU"/>
</dbReference>
<dbReference type="Pfam" id="PF06834">
    <property type="entry name" value="TraU"/>
    <property type="match status" value="1"/>
</dbReference>
<dbReference type="RefSeq" id="WP_220103971.1">
    <property type="nucleotide sequence ID" value="NZ_JAHZSS010000010.1"/>
</dbReference>